<organism evidence="2 3">
    <name type="scientific">Streptomyces litchfieldiae</name>
    <dbReference type="NCBI Taxonomy" id="3075543"/>
    <lineage>
        <taxon>Bacteria</taxon>
        <taxon>Bacillati</taxon>
        <taxon>Actinomycetota</taxon>
        <taxon>Actinomycetes</taxon>
        <taxon>Kitasatosporales</taxon>
        <taxon>Streptomycetaceae</taxon>
        <taxon>Streptomyces</taxon>
    </lineage>
</organism>
<reference evidence="3" key="1">
    <citation type="submission" date="2023-07" db="EMBL/GenBank/DDBJ databases">
        <title>30 novel species of actinomycetes from the DSMZ collection.</title>
        <authorList>
            <person name="Nouioui I."/>
        </authorList>
    </citation>
    <scope>NUCLEOTIDE SEQUENCE [LARGE SCALE GENOMIC DNA]</scope>
    <source>
        <strain evidence="3">DSM 44938</strain>
    </source>
</reference>
<keyword evidence="1" id="KW-0472">Membrane</keyword>
<protein>
    <submittedName>
        <fullName evidence="2">Uncharacterized protein</fullName>
    </submittedName>
</protein>
<keyword evidence="1" id="KW-1133">Transmembrane helix</keyword>
<proteinExistence type="predicted"/>
<feature type="transmembrane region" description="Helical" evidence="1">
    <location>
        <begin position="65"/>
        <end position="85"/>
    </location>
</feature>
<gene>
    <name evidence="2" type="ORF">RM590_12825</name>
</gene>
<dbReference type="EMBL" id="JAVREL010000006">
    <property type="protein sequence ID" value="MDT0343491.1"/>
    <property type="molecule type" value="Genomic_DNA"/>
</dbReference>
<evidence type="ECO:0000313" key="3">
    <source>
        <dbReference type="Proteomes" id="UP001183246"/>
    </source>
</evidence>
<feature type="transmembrane region" description="Helical" evidence="1">
    <location>
        <begin position="106"/>
        <end position="127"/>
    </location>
</feature>
<feature type="transmembrane region" description="Helical" evidence="1">
    <location>
        <begin position="36"/>
        <end position="53"/>
    </location>
</feature>
<feature type="transmembrane region" description="Helical" evidence="1">
    <location>
        <begin position="12"/>
        <end position="29"/>
    </location>
</feature>
<accession>A0ABU2MPD5</accession>
<dbReference type="Proteomes" id="UP001183246">
    <property type="component" value="Unassembled WGS sequence"/>
</dbReference>
<comment type="caution">
    <text evidence="2">The sequence shown here is derived from an EMBL/GenBank/DDBJ whole genome shotgun (WGS) entry which is preliminary data.</text>
</comment>
<dbReference type="RefSeq" id="WP_311704629.1">
    <property type="nucleotide sequence ID" value="NZ_JAVREL010000006.1"/>
</dbReference>
<keyword evidence="1" id="KW-0812">Transmembrane</keyword>
<keyword evidence="3" id="KW-1185">Reference proteome</keyword>
<evidence type="ECO:0000256" key="1">
    <source>
        <dbReference type="SAM" id="Phobius"/>
    </source>
</evidence>
<evidence type="ECO:0000313" key="2">
    <source>
        <dbReference type="EMBL" id="MDT0343491.1"/>
    </source>
</evidence>
<sequence>MLEDLPLEQALLMTVAATALACTAAGAWIPNRTFRTRFPVVLAAGAAGVTVAGEMNGHPVTSMLVVWSFLLVGLTVGMFPLRTWLTRLAHENRKGVRRDTHDWDIPRWRVAFCVIFASLMALAGAALTSPA</sequence>
<name>A0ABU2MPD5_9ACTN</name>